<dbReference type="PROSITE" id="PS00018">
    <property type="entry name" value="EF_HAND_1"/>
    <property type="match status" value="1"/>
</dbReference>
<dbReference type="EMBL" id="SSGG01000012">
    <property type="protein sequence ID" value="TXI38675.1"/>
    <property type="molecule type" value="Genomic_DNA"/>
</dbReference>
<dbReference type="Pfam" id="PF13202">
    <property type="entry name" value="EF-hand_5"/>
    <property type="match status" value="1"/>
</dbReference>
<accession>A0A5C7WPU6</accession>
<dbReference type="InterPro" id="IPR011992">
    <property type="entry name" value="EF-hand-dom_pair"/>
</dbReference>
<feature type="domain" description="EF-hand" evidence="2">
    <location>
        <begin position="66"/>
        <end position="83"/>
    </location>
</feature>
<name>A0A5C7WPU6_METME</name>
<dbReference type="InterPro" id="IPR018247">
    <property type="entry name" value="EF_Hand_1_Ca_BS"/>
</dbReference>
<dbReference type="GO" id="GO:0005509">
    <property type="term" value="F:calcium ion binding"/>
    <property type="evidence" value="ECO:0007669"/>
    <property type="project" value="InterPro"/>
</dbReference>
<organism evidence="3 4">
    <name type="scientific">Methylophilus methylotrophus</name>
    <name type="common">Bacterium W3A1</name>
    <dbReference type="NCBI Taxonomy" id="17"/>
    <lineage>
        <taxon>Bacteria</taxon>
        <taxon>Pseudomonadati</taxon>
        <taxon>Pseudomonadota</taxon>
        <taxon>Betaproteobacteria</taxon>
        <taxon>Nitrosomonadales</taxon>
        <taxon>Methylophilaceae</taxon>
        <taxon>Methylophilus</taxon>
    </lineage>
</organism>
<evidence type="ECO:0000313" key="4">
    <source>
        <dbReference type="Proteomes" id="UP000321374"/>
    </source>
</evidence>
<evidence type="ECO:0000313" key="3">
    <source>
        <dbReference type="EMBL" id="TXI38675.1"/>
    </source>
</evidence>
<dbReference type="SUPFAM" id="SSF47473">
    <property type="entry name" value="EF-hand"/>
    <property type="match status" value="1"/>
</dbReference>
<proteinExistence type="predicted"/>
<gene>
    <name evidence="3" type="ORF">E6Q51_00685</name>
</gene>
<evidence type="ECO:0000259" key="2">
    <source>
        <dbReference type="Pfam" id="PF13202"/>
    </source>
</evidence>
<evidence type="ECO:0000256" key="1">
    <source>
        <dbReference type="SAM" id="SignalP"/>
    </source>
</evidence>
<sequence length="105" mass="11810">MKITVLTLIVFLVPSLYQNSHAEEHGGMPDCNKMPPNFSISYLDENADGAISLAEYLQGDSTHQKKTFEHMDANHDGVLDMAEQKEIEQVYKLLHEQHATGSHKT</sequence>
<dbReference type="AlphaFoldDB" id="A0A5C7WPU6"/>
<protein>
    <recommendedName>
        <fullName evidence="2">EF-hand domain-containing protein</fullName>
    </recommendedName>
</protein>
<feature type="signal peptide" evidence="1">
    <location>
        <begin position="1"/>
        <end position="22"/>
    </location>
</feature>
<dbReference type="Proteomes" id="UP000321374">
    <property type="component" value="Unassembled WGS sequence"/>
</dbReference>
<dbReference type="InterPro" id="IPR002048">
    <property type="entry name" value="EF_hand_dom"/>
</dbReference>
<reference evidence="3 4" key="1">
    <citation type="submission" date="2018-09" db="EMBL/GenBank/DDBJ databases">
        <title>Metagenome Assembled Genomes from an Advanced Water Purification Facility.</title>
        <authorList>
            <person name="Stamps B.W."/>
            <person name="Spear J.R."/>
        </authorList>
    </citation>
    <scope>NUCLEOTIDE SEQUENCE [LARGE SCALE GENOMIC DNA]</scope>
    <source>
        <strain evidence="3">Bin_42_2</strain>
    </source>
</reference>
<comment type="caution">
    <text evidence="3">The sequence shown here is derived from an EMBL/GenBank/DDBJ whole genome shotgun (WGS) entry which is preliminary data.</text>
</comment>
<keyword evidence="1" id="KW-0732">Signal</keyword>
<feature type="chain" id="PRO_5022748309" description="EF-hand domain-containing protein" evidence="1">
    <location>
        <begin position="23"/>
        <end position="105"/>
    </location>
</feature>
<dbReference type="Gene3D" id="1.10.238.10">
    <property type="entry name" value="EF-hand"/>
    <property type="match status" value="1"/>
</dbReference>